<proteinExistence type="predicted"/>
<keyword evidence="2" id="KW-0206">Cytoskeleton</keyword>
<evidence type="ECO:0000313" key="4">
    <source>
        <dbReference type="EMBL" id="KKN24156.1"/>
    </source>
</evidence>
<dbReference type="SUPFAM" id="SSF54001">
    <property type="entry name" value="Cysteine proteinases"/>
    <property type="match status" value="1"/>
</dbReference>
<evidence type="ECO:0000256" key="1">
    <source>
        <dbReference type="ARBA" id="ARBA00004245"/>
    </source>
</evidence>
<comment type="subcellular location">
    <subcellularLocation>
        <location evidence="1">Cytoplasm</location>
        <location evidence="1">Cytoskeleton</location>
    </subcellularLocation>
</comment>
<dbReference type="EMBL" id="LAZR01002905">
    <property type="protein sequence ID" value="KKN24156.1"/>
    <property type="molecule type" value="Genomic_DNA"/>
</dbReference>
<accession>A0A0F9RGF1</accession>
<dbReference type="GO" id="GO:0005856">
    <property type="term" value="C:cytoskeleton"/>
    <property type="evidence" value="ECO:0007669"/>
    <property type="project" value="UniProtKB-SubCell"/>
</dbReference>
<dbReference type="AlphaFoldDB" id="A0A0F9RGF1"/>
<gene>
    <name evidence="4" type="ORF">LCGC14_0897770</name>
</gene>
<keyword evidence="2" id="KW-0963">Cytoplasm</keyword>
<dbReference type="Gene3D" id="3.10.620.30">
    <property type="match status" value="1"/>
</dbReference>
<evidence type="ECO:0000256" key="2">
    <source>
        <dbReference type="ARBA" id="ARBA00023212"/>
    </source>
</evidence>
<reference evidence="4" key="1">
    <citation type="journal article" date="2015" name="Nature">
        <title>Complex archaea that bridge the gap between prokaryotes and eukaryotes.</title>
        <authorList>
            <person name="Spang A."/>
            <person name="Saw J.H."/>
            <person name="Jorgensen S.L."/>
            <person name="Zaremba-Niedzwiedzka K."/>
            <person name="Martijn J."/>
            <person name="Lind A.E."/>
            <person name="van Eijk R."/>
            <person name="Schleper C."/>
            <person name="Guy L."/>
            <person name="Ettema T.J."/>
        </authorList>
    </citation>
    <scope>NUCLEOTIDE SEQUENCE</scope>
</reference>
<comment type="caution">
    <text evidence="4">The sequence shown here is derived from an EMBL/GenBank/DDBJ whole genome shotgun (WGS) entry which is preliminary data.</text>
</comment>
<organism evidence="4">
    <name type="scientific">marine sediment metagenome</name>
    <dbReference type="NCBI Taxonomy" id="412755"/>
    <lineage>
        <taxon>unclassified sequences</taxon>
        <taxon>metagenomes</taxon>
        <taxon>ecological metagenomes</taxon>
    </lineage>
</organism>
<dbReference type="Pfam" id="PF24656">
    <property type="entry name" value="CEPT76_peptidase"/>
    <property type="match status" value="1"/>
</dbReference>
<dbReference type="InterPro" id="IPR038765">
    <property type="entry name" value="Papain-like_cys_pep_sf"/>
</dbReference>
<sequence length="288" mass="33084">MFAKLKAFAFWTCFLIVVVAVTNLKENSQDSDIQQKIDIALHDFDDELKLFSPKGQSLVVLPTGERWSDGDIQQLLKPLYDKSGAFTFTYNQTKTVAMSAQGVNRSHFLVNAFLEGYQPFTVENVMMPLYVLAQRKTYMLDSLQYGGREEVWQSSREAFLLPRGDCEDHALALADWLIEMNEDARVVLGDMDGGGHAWVVLFKNGKEYLLEATRKSRLERNKPYPLAMLYPDYHPTYMFNRHGFWMNTDSKYTTDYSGKHWEQMSEYSNEAMSDLSPKGRADSIDKQG</sequence>
<dbReference type="InterPro" id="IPR056290">
    <property type="entry name" value="CEPT76/DRC7_peptidase-like_dom"/>
</dbReference>
<name>A0A0F9RGF1_9ZZZZ</name>
<feature type="domain" description="CEP76/DRC7 peptidase-like" evidence="3">
    <location>
        <begin position="150"/>
        <end position="251"/>
    </location>
</feature>
<protein>
    <recommendedName>
        <fullName evidence="3">CEP76/DRC7 peptidase-like domain-containing protein</fullName>
    </recommendedName>
</protein>
<evidence type="ECO:0000259" key="3">
    <source>
        <dbReference type="Pfam" id="PF24656"/>
    </source>
</evidence>